<evidence type="ECO:0000313" key="3">
    <source>
        <dbReference type="EMBL" id="SIS63733.1"/>
    </source>
</evidence>
<proteinExistence type="predicted"/>
<dbReference type="Proteomes" id="UP000238314">
    <property type="component" value="Unassembled WGS sequence"/>
</dbReference>
<sequence>MQNENLPTEDLKKFGIINEDLSFSKKLNEDDIQKFLKGYTIVADNDKNRATFQLVENNTKLKVIFLERDKNLSEILENSKKEIQYSEAFSKYDVNDEKKSAQLNWSKTAFIDDKERGKVIEFDFIKDRTELTAIIADKRDTVEMNRYKNELYKLKNFLQDKIDQYPEIAKEITKDLNIVSKEINTVNSISSDERQISKGKNSEVYLNVNEKDLYEDANRMRDEQKEQDVEIQKSRGFKR</sequence>
<dbReference type="EMBL" id="MUGO01000008">
    <property type="protein sequence ID" value="PQA94951.1"/>
    <property type="molecule type" value="Genomic_DNA"/>
</dbReference>
<name>A0A1N7KQ49_9FLAO</name>
<dbReference type="STRING" id="551459.SAMN05421796_101742"/>
<dbReference type="RefSeq" id="WP_076449879.1">
    <property type="nucleotide sequence ID" value="NZ_FTOJ01000001.1"/>
</dbReference>
<protein>
    <submittedName>
        <fullName evidence="3">Uncharacterized protein</fullName>
    </submittedName>
</protein>
<dbReference type="Proteomes" id="UP000186246">
    <property type="component" value="Unassembled WGS sequence"/>
</dbReference>
<feature type="region of interest" description="Disordered" evidence="1">
    <location>
        <begin position="216"/>
        <end position="239"/>
    </location>
</feature>
<reference evidence="4" key="2">
    <citation type="submission" date="2017-01" db="EMBL/GenBank/DDBJ databases">
        <authorList>
            <person name="Varghese N."/>
            <person name="Submissions S."/>
        </authorList>
    </citation>
    <scope>NUCLEOTIDE SEQUENCE [LARGE SCALE GENOMIC DNA]</scope>
    <source>
        <strain evidence="4">DSM 21068</strain>
    </source>
</reference>
<dbReference type="AlphaFoldDB" id="A0A1N7KQ49"/>
<dbReference type="EMBL" id="FTOJ01000001">
    <property type="protein sequence ID" value="SIS63733.1"/>
    <property type="molecule type" value="Genomic_DNA"/>
</dbReference>
<reference evidence="2 5" key="1">
    <citation type="submission" date="2016-11" db="EMBL/GenBank/DDBJ databases">
        <title>Whole genomes of Flavobacteriaceae.</title>
        <authorList>
            <person name="Stine C."/>
            <person name="Li C."/>
            <person name="Tadesse D."/>
        </authorList>
    </citation>
    <scope>NUCLEOTIDE SEQUENCE [LARGE SCALE GENOMIC DNA]</scope>
    <source>
        <strain evidence="2 5">DSM 21068</strain>
    </source>
</reference>
<reference evidence="3" key="3">
    <citation type="submission" date="2017-01" db="EMBL/GenBank/DDBJ databases">
        <authorList>
            <person name="Mah S.A."/>
            <person name="Swanson W.J."/>
            <person name="Moy G.W."/>
            <person name="Vacquier V.D."/>
        </authorList>
    </citation>
    <scope>NUCLEOTIDE SEQUENCE [LARGE SCALE GENOMIC DNA]</scope>
    <source>
        <strain evidence="3">DSM 21068</strain>
    </source>
</reference>
<evidence type="ECO:0000313" key="5">
    <source>
        <dbReference type="Proteomes" id="UP000238314"/>
    </source>
</evidence>
<gene>
    <name evidence="2" type="ORF">B0A70_06395</name>
    <name evidence="3" type="ORF">SAMN05421796_101742</name>
</gene>
<evidence type="ECO:0000313" key="4">
    <source>
        <dbReference type="Proteomes" id="UP000186246"/>
    </source>
</evidence>
<evidence type="ECO:0000256" key="1">
    <source>
        <dbReference type="SAM" id="MobiDB-lite"/>
    </source>
</evidence>
<dbReference type="OrthoDB" id="1270335at2"/>
<evidence type="ECO:0000313" key="2">
    <source>
        <dbReference type="EMBL" id="PQA94951.1"/>
    </source>
</evidence>
<feature type="compositionally biased region" description="Basic and acidic residues" evidence="1">
    <location>
        <begin position="216"/>
        <end position="233"/>
    </location>
</feature>
<organism evidence="3 4">
    <name type="scientific">Chryseobacterium piscicola</name>
    <dbReference type="NCBI Taxonomy" id="551459"/>
    <lineage>
        <taxon>Bacteria</taxon>
        <taxon>Pseudomonadati</taxon>
        <taxon>Bacteroidota</taxon>
        <taxon>Flavobacteriia</taxon>
        <taxon>Flavobacteriales</taxon>
        <taxon>Weeksellaceae</taxon>
        <taxon>Chryseobacterium group</taxon>
        <taxon>Chryseobacterium</taxon>
    </lineage>
</organism>
<accession>A0A1N7KQ49</accession>
<keyword evidence="5" id="KW-1185">Reference proteome</keyword>